<dbReference type="Pfam" id="PF14776">
    <property type="entry name" value="UNC-79"/>
    <property type="match status" value="1"/>
</dbReference>
<dbReference type="PANTHER" id="PTHR21696">
    <property type="entry name" value="PROTEIN UNC-79 HOMOLOG"/>
    <property type="match status" value="1"/>
</dbReference>
<comment type="caution">
    <text evidence="2">The sequence shown here is derived from an EMBL/GenBank/DDBJ whole genome shotgun (WGS) entry which is preliminary data.</text>
</comment>
<keyword evidence="3" id="KW-1185">Reference proteome</keyword>
<organism evidence="2 3">
    <name type="scientific">Aromia moschata</name>
    <dbReference type="NCBI Taxonomy" id="1265417"/>
    <lineage>
        <taxon>Eukaryota</taxon>
        <taxon>Metazoa</taxon>
        <taxon>Ecdysozoa</taxon>
        <taxon>Arthropoda</taxon>
        <taxon>Hexapoda</taxon>
        <taxon>Insecta</taxon>
        <taxon>Pterygota</taxon>
        <taxon>Neoptera</taxon>
        <taxon>Endopterygota</taxon>
        <taxon>Coleoptera</taxon>
        <taxon>Polyphaga</taxon>
        <taxon>Cucujiformia</taxon>
        <taxon>Chrysomeloidea</taxon>
        <taxon>Cerambycidae</taxon>
        <taxon>Cerambycinae</taxon>
        <taxon>Callichromatini</taxon>
        <taxon>Aromia</taxon>
    </lineage>
</organism>
<gene>
    <name evidence="2" type="ORF">NQ318_006863</name>
</gene>
<feature type="signal peptide" evidence="1">
    <location>
        <begin position="1"/>
        <end position="29"/>
    </location>
</feature>
<evidence type="ECO:0000256" key="1">
    <source>
        <dbReference type="SAM" id="SignalP"/>
    </source>
</evidence>
<protein>
    <submittedName>
        <fullName evidence="2">Uncharacterized protein</fullName>
    </submittedName>
</protein>
<dbReference type="InterPro" id="IPR024855">
    <property type="entry name" value="UNC79"/>
</dbReference>
<proteinExistence type="predicted"/>
<dbReference type="Proteomes" id="UP001162162">
    <property type="component" value="Unassembled WGS sequence"/>
</dbReference>
<dbReference type="EMBL" id="JAPWTK010000084">
    <property type="protein sequence ID" value="KAJ8951434.1"/>
    <property type="molecule type" value="Genomic_DNA"/>
</dbReference>
<dbReference type="PANTHER" id="PTHR21696:SF2">
    <property type="entry name" value="PROTEIN UNC-79 HOMOLOG"/>
    <property type="match status" value="1"/>
</dbReference>
<accession>A0AAV8YLD2</accession>
<dbReference type="AlphaFoldDB" id="A0AAV8YLD2"/>
<sequence length="83" mass="9709">MYANRKHTRGVLGRLLAMIFHWFHMTAYSYDGDTLSSRTSHLKKTVGPSPLFSTVRGHYAREIWDYVMPHWMEAIVNDVPERA</sequence>
<evidence type="ECO:0000313" key="3">
    <source>
        <dbReference type="Proteomes" id="UP001162162"/>
    </source>
</evidence>
<keyword evidence="1" id="KW-0732">Signal</keyword>
<name>A0AAV8YLD2_9CUCU</name>
<feature type="chain" id="PRO_5043586307" evidence="1">
    <location>
        <begin position="30"/>
        <end position="83"/>
    </location>
</feature>
<reference evidence="2" key="1">
    <citation type="journal article" date="2023" name="Insect Mol. Biol.">
        <title>Genome sequencing provides insights into the evolution of gene families encoding plant cell wall-degrading enzymes in longhorned beetles.</title>
        <authorList>
            <person name="Shin N.R."/>
            <person name="Okamura Y."/>
            <person name="Kirsch R."/>
            <person name="Pauchet Y."/>
        </authorList>
    </citation>
    <scope>NUCLEOTIDE SEQUENCE</scope>
    <source>
        <strain evidence="2">AMC_N1</strain>
    </source>
</reference>
<evidence type="ECO:0000313" key="2">
    <source>
        <dbReference type="EMBL" id="KAJ8951434.1"/>
    </source>
</evidence>